<evidence type="ECO:0000313" key="2">
    <source>
        <dbReference type="Proteomes" id="UP000004980"/>
    </source>
</evidence>
<dbReference type="Proteomes" id="UP000004980">
    <property type="component" value="Unassembled WGS sequence"/>
</dbReference>
<gene>
    <name evidence="1" type="ORF">WQE_15491</name>
</gene>
<name>A0ABP2PRQ6_9BURK</name>
<keyword evidence="2" id="KW-1185">Reference proteome</keyword>
<sequence length="64" mass="6606">MLKSPSKPTTLDTWSDAKAIATVTPGGPLLCVLNGAALSSWSAPKTSEGWASVAGQLEFDEPAF</sequence>
<protein>
    <submittedName>
        <fullName evidence="1">Uncharacterized protein</fullName>
    </submittedName>
</protein>
<dbReference type="EMBL" id="AKAU01000079">
    <property type="protein sequence ID" value="EIN00447.1"/>
    <property type="molecule type" value="Genomic_DNA"/>
</dbReference>
<evidence type="ECO:0000313" key="1">
    <source>
        <dbReference type="EMBL" id="EIN00447.1"/>
    </source>
</evidence>
<organism evidence="1 2">
    <name type="scientific">Paraburkholderia hospita</name>
    <dbReference type="NCBI Taxonomy" id="169430"/>
    <lineage>
        <taxon>Bacteria</taxon>
        <taxon>Pseudomonadati</taxon>
        <taxon>Pseudomonadota</taxon>
        <taxon>Betaproteobacteria</taxon>
        <taxon>Burkholderiales</taxon>
        <taxon>Burkholderiaceae</taxon>
        <taxon>Paraburkholderia</taxon>
    </lineage>
</organism>
<reference evidence="1 2" key="1">
    <citation type="journal article" date="2012" name="J. Bacteriol.">
        <title>Draft Genome Sequence of the Soil Bacterium Burkholderia terrae Strain BS001, Which Interacts with Fungal Surface Structures.</title>
        <authorList>
            <person name="Nazir R."/>
            <person name="Hansen M.A."/>
            <person name="Sorensen S."/>
            <person name="van Elsas J.D."/>
        </authorList>
    </citation>
    <scope>NUCLEOTIDE SEQUENCE [LARGE SCALE GENOMIC DNA]</scope>
    <source>
        <strain evidence="1 2">BS001</strain>
    </source>
</reference>
<accession>A0ABP2PRQ6</accession>
<proteinExistence type="predicted"/>
<comment type="caution">
    <text evidence="1">The sequence shown here is derived from an EMBL/GenBank/DDBJ whole genome shotgun (WGS) entry which is preliminary data.</text>
</comment>